<sequence>MFIVAIDLLYLIVFMMKFDADGVRRVKMSCYIYDV</sequence>
<evidence type="ECO:0000313" key="1">
    <source>
        <dbReference type="EMBL" id="MBB5638853.1"/>
    </source>
</evidence>
<evidence type="ECO:0000313" key="2">
    <source>
        <dbReference type="Proteomes" id="UP000537204"/>
    </source>
</evidence>
<dbReference type="Proteomes" id="UP000537204">
    <property type="component" value="Unassembled WGS sequence"/>
</dbReference>
<protein>
    <submittedName>
        <fullName evidence="1">Uncharacterized protein</fullName>
    </submittedName>
</protein>
<comment type="caution">
    <text evidence="1">The sequence shown here is derived from an EMBL/GenBank/DDBJ whole genome shotgun (WGS) entry which is preliminary data.</text>
</comment>
<accession>A0A7W8ZRG2</accession>
<dbReference type="AlphaFoldDB" id="A0A7W8ZRG2"/>
<proteinExistence type="predicted"/>
<gene>
    <name evidence="1" type="ORF">HDE68_004788</name>
</gene>
<reference evidence="1 2" key="1">
    <citation type="submission" date="2020-08" db="EMBL/GenBank/DDBJ databases">
        <title>Genomic Encyclopedia of Type Strains, Phase IV (KMG-V): Genome sequencing to study the core and pangenomes of soil and plant-associated prokaryotes.</title>
        <authorList>
            <person name="Whitman W."/>
        </authorList>
    </citation>
    <scope>NUCLEOTIDE SEQUENCE [LARGE SCALE GENOMIC DNA]</scope>
    <source>
        <strain evidence="1 2">S3M1</strain>
    </source>
</reference>
<name>A0A7W8ZRG2_9SPHI</name>
<dbReference type="EMBL" id="JACHCE010000010">
    <property type="protein sequence ID" value="MBB5638853.1"/>
    <property type="molecule type" value="Genomic_DNA"/>
</dbReference>
<organism evidence="1 2">
    <name type="scientific">Pedobacter cryoconitis</name>
    <dbReference type="NCBI Taxonomy" id="188932"/>
    <lineage>
        <taxon>Bacteria</taxon>
        <taxon>Pseudomonadati</taxon>
        <taxon>Bacteroidota</taxon>
        <taxon>Sphingobacteriia</taxon>
        <taxon>Sphingobacteriales</taxon>
        <taxon>Sphingobacteriaceae</taxon>
        <taxon>Pedobacter</taxon>
    </lineage>
</organism>